<sequence>MFRFACTAALALAGLSAAHAEVDLHGADCGLHSDYSMTIKPDALVFTRKDGTPGEVVIANGALRVDGRTVDLGAADRQRVLGIEHGVRDALPEIRAIVHDAVTIAFDAVAEVSAAFARDTDAARASAERLARMAGDINRQIDANDSLVDWNKDKMDRIIEQAVGTLVAEVVGNVAGQAVSVALSGDERAAAELEARAKGIDAKVERLVAKRSKDLEARAGGMCTRFRNLARLEAELEVRPLGRRLDLVQVD</sequence>
<organism evidence="2 3">
    <name type="scientific">Dokdonella fugitiva</name>
    <dbReference type="NCBI Taxonomy" id="328517"/>
    <lineage>
        <taxon>Bacteria</taxon>
        <taxon>Pseudomonadati</taxon>
        <taxon>Pseudomonadota</taxon>
        <taxon>Gammaproteobacteria</taxon>
        <taxon>Lysobacterales</taxon>
        <taxon>Rhodanobacteraceae</taxon>
        <taxon>Dokdonella</taxon>
    </lineage>
</organism>
<proteinExistence type="predicted"/>
<protein>
    <recommendedName>
        <fullName evidence="4">DUF2884 family protein</fullName>
    </recommendedName>
</protein>
<dbReference type="Proteomes" id="UP000550401">
    <property type="component" value="Unassembled WGS sequence"/>
</dbReference>
<keyword evidence="3" id="KW-1185">Reference proteome</keyword>
<name>A0A839EZ53_9GAMM</name>
<dbReference type="EMBL" id="JACGXL010000003">
    <property type="protein sequence ID" value="MBA8887933.1"/>
    <property type="molecule type" value="Genomic_DNA"/>
</dbReference>
<accession>A0A839EZ53</accession>
<dbReference type="RefSeq" id="WP_182531011.1">
    <property type="nucleotide sequence ID" value="NZ_JACGXL010000003.1"/>
</dbReference>
<keyword evidence="1" id="KW-0732">Signal</keyword>
<comment type="caution">
    <text evidence="2">The sequence shown here is derived from an EMBL/GenBank/DDBJ whole genome shotgun (WGS) entry which is preliminary data.</text>
</comment>
<evidence type="ECO:0000313" key="2">
    <source>
        <dbReference type="EMBL" id="MBA8887933.1"/>
    </source>
</evidence>
<dbReference type="Pfam" id="PF11101">
    <property type="entry name" value="DUF2884"/>
    <property type="match status" value="1"/>
</dbReference>
<reference evidence="2 3" key="1">
    <citation type="submission" date="2020-07" db="EMBL/GenBank/DDBJ databases">
        <title>Genomic Encyclopedia of Type Strains, Phase IV (KMG-V): Genome sequencing to study the core and pangenomes of soil and plant-associated prokaryotes.</title>
        <authorList>
            <person name="Whitman W."/>
        </authorList>
    </citation>
    <scope>NUCLEOTIDE SEQUENCE [LARGE SCALE GENOMIC DNA]</scope>
    <source>
        <strain evidence="2 3">RH2WT43</strain>
    </source>
</reference>
<dbReference type="AlphaFoldDB" id="A0A839EZ53"/>
<feature type="signal peptide" evidence="1">
    <location>
        <begin position="1"/>
        <end position="20"/>
    </location>
</feature>
<feature type="chain" id="PRO_5032390168" description="DUF2884 family protein" evidence="1">
    <location>
        <begin position="21"/>
        <end position="251"/>
    </location>
</feature>
<evidence type="ECO:0008006" key="4">
    <source>
        <dbReference type="Google" id="ProtNLM"/>
    </source>
</evidence>
<dbReference type="InterPro" id="IPR021307">
    <property type="entry name" value="DUF2884"/>
</dbReference>
<gene>
    <name evidence="2" type="ORF">FHW12_002157</name>
</gene>
<evidence type="ECO:0000256" key="1">
    <source>
        <dbReference type="SAM" id="SignalP"/>
    </source>
</evidence>
<evidence type="ECO:0000313" key="3">
    <source>
        <dbReference type="Proteomes" id="UP000550401"/>
    </source>
</evidence>